<sequence length="180" mass="20465">MRPLTTDETKTLFEKLAKYIGSNIKHLIDRPDETYCFRLQKDRVYYVSESMMRMASNIGRDHLGSLGVCFGKFTKTGKFTLHITALDHLAQYAKHKIWIKPNGEMPFLYGNNVVKAHLGRITDDTPEHTGVIVYSMADTALGFGVTARSTAEMKRLQPTDIIVFHQADVGEYLRAEEAMF</sequence>
<dbReference type="Pfam" id="PF03657">
    <property type="entry name" value="UPF0113"/>
    <property type="match status" value="1"/>
</dbReference>
<dbReference type="OrthoDB" id="27490at2759"/>
<dbReference type="SUPFAM" id="SSF88802">
    <property type="entry name" value="Pre-PUA domain"/>
    <property type="match status" value="1"/>
</dbReference>
<comment type="similarity">
    <text evidence="2 7">Belongs to the NIP7 family.</text>
</comment>
<keyword evidence="5 7" id="KW-0539">Nucleus</keyword>
<evidence type="ECO:0000256" key="1">
    <source>
        <dbReference type="ARBA" id="ARBA00004604"/>
    </source>
</evidence>
<accession>A0A068S972</accession>
<dbReference type="Proteomes" id="UP000027586">
    <property type="component" value="Unassembled WGS sequence"/>
</dbReference>
<dbReference type="GO" id="GO:0003723">
    <property type="term" value="F:RNA binding"/>
    <property type="evidence" value="ECO:0007669"/>
    <property type="project" value="UniProtKB-KW"/>
</dbReference>
<evidence type="ECO:0000256" key="6">
    <source>
        <dbReference type="ARBA" id="ARBA00054591"/>
    </source>
</evidence>
<dbReference type="STRING" id="1263082.A0A068S972"/>
<dbReference type="FunFam" id="2.30.130.10:FF:000002">
    <property type="entry name" value="60S ribosome subunit biogenesis protein NIP7 homolog"/>
    <property type="match status" value="1"/>
</dbReference>
<dbReference type="GO" id="GO:0005730">
    <property type="term" value="C:nucleolus"/>
    <property type="evidence" value="ECO:0007669"/>
    <property type="project" value="UniProtKB-SubCell"/>
</dbReference>
<keyword evidence="4 7" id="KW-0694">RNA-binding</keyword>
<dbReference type="InterPro" id="IPR015947">
    <property type="entry name" value="PUA-like_sf"/>
</dbReference>
<evidence type="ECO:0000256" key="5">
    <source>
        <dbReference type="ARBA" id="ARBA00023242"/>
    </source>
</evidence>
<comment type="function">
    <text evidence="6 7">Required for proper 27S pre-rRNA processing and 60S ribosome subunit assembly.</text>
</comment>
<dbReference type="GO" id="GO:0000463">
    <property type="term" value="P:maturation of LSU-rRNA from tricistronic rRNA transcript (SSU-rRNA, 5.8S rRNA, LSU-rRNA)"/>
    <property type="evidence" value="ECO:0007669"/>
    <property type="project" value="EnsemblFungi"/>
</dbReference>
<keyword evidence="10" id="KW-1185">Reference proteome</keyword>
<organism evidence="9 10">
    <name type="scientific">Lichtheimia corymbifera JMRC:FSU:9682</name>
    <dbReference type="NCBI Taxonomy" id="1263082"/>
    <lineage>
        <taxon>Eukaryota</taxon>
        <taxon>Fungi</taxon>
        <taxon>Fungi incertae sedis</taxon>
        <taxon>Mucoromycota</taxon>
        <taxon>Mucoromycotina</taxon>
        <taxon>Mucoromycetes</taxon>
        <taxon>Mucorales</taxon>
        <taxon>Lichtheimiaceae</taxon>
        <taxon>Lichtheimia</taxon>
    </lineage>
</organism>
<gene>
    <name evidence="9" type="ORF">LCOR_08710.1</name>
</gene>
<evidence type="ECO:0000256" key="7">
    <source>
        <dbReference type="PIRNR" id="PIRNR017190"/>
    </source>
</evidence>
<dbReference type="InterPro" id="IPR002478">
    <property type="entry name" value="PUA"/>
</dbReference>
<dbReference type="SUPFAM" id="SSF88697">
    <property type="entry name" value="PUA domain-like"/>
    <property type="match status" value="1"/>
</dbReference>
<feature type="domain" description="PUA" evidence="8">
    <location>
        <begin position="95"/>
        <end position="170"/>
    </location>
</feature>
<dbReference type="GO" id="GO:0030687">
    <property type="term" value="C:preribosome, large subunit precursor"/>
    <property type="evidence" value="ECO:0007669"/>
    <property type="project" value="EnsemblFungi"/>
</dbReference>
<dbReference type="FunFam" id="3.10.450.220:FF:000001">
    <property type="entry name" value="60S ribosome subunit biogenesis protein NIP7 homolog"/>
    <property type="match status" value="1"/>
</dbReference>
<proteinExistence type="inferred from homology"/>
<dbReference type="InterPro" id="IPR036974">
    <property type="entry name" value="PUA_sf"/>
</dbReference>
<evidence type="ECO:0000256" key="2">
    <source>
        <dbReference type="ARBA" id="ARBA00009895"/>
    </source>
</evidence>
<dbReference type="PIRSF" id="PIRSF017190">
    <property type="entry name" value="Rbsml_synth_fac_NIP7"/>
    <property type="match status" value="1"/>
</dbReference>
<dbReference type="InterPro" id="IPR016686">
    <property type="entry name" value="Ribosomal_synth_fac_NIP7"/>
</dbReference>
<dbReference type="CDD" id="cd21151">
    <property type="entry name" value="PUA_Nip7-like"/>
    <property type="match status" value="1"/>
</dbReference>
<dbReference type="PROSITE" id="PS50890">
    <property type="entry name" value="PUA"/>
    <property type="match status" value="1"/>
</dbReference>
<evidence type="ECO:0000256" key="3">
    <source>
        <dbReference type="ARBA" id="ARBA00022517"/>
    </source>
</evidence>
<dbReference type="InterPro" id="IPR040598">
    <property type="entry name" value="NIP7_N"/>
</dbReference>
<dbReference type="InterPro" id="IPR005155">
    <property type="entry name" value="UPF0113_PUA"/>
</dbReference>
<evidence type="ECO:0000259" key="8">
    <source>
        <dbReference type="SMART" id="SM00359"/>
    </source>
</evidence>
<comment type="subunit">
    <text evidence="7">Interacts with pre-ribosome complex.</text>
</comment>
<dbReference type="Pfam" id="PF17833">
    <property type="entry name" value="pre-PUA_NIP7"/>
    <property type="match status" value="1"/>
</dbReference>
<dbReference type="Gene3D" id="2.30.130.10">
    <property type="entry name" value="PUA domain"/>
    <property type="match status" value="1"/>
</dbReference>
<dbReference type="InterPro" id="IPR055359">
    <property type="entry name" value="Nip7_N_euk"/>
</dbReference>
<dbReference type="EMBL" id="CBTN010000049">
    <property type="protein sequence ID" value="CDH57811.1"/>
    <property type="molecule type" value="Genomic_DNA"/>
</dbReference>
<comment type="subcellular location">
    <subcellularLocation>
        <location evidence="1">Nucleus</location>
        <location evidence="1">Nucleolus</location>
    </subcellularLocation>
</comment>
<dbReference type="SMART" id="SM00359">
    <property type="entry name" value="PUA"/>
    <property type="match status" value="1"/>
</dbReference>
<dbReference type="AlphaFoldDB" id="A0A068S972"/>
<evidence type="ECO:0000313" key="10">
    <source>
        <dbReference type="Proteomes" id="UP000027586"/>
    </source>
</evidence>
<comment type="caution">
    <text evidence="9">The sequence shown here is derived from an EMBL/GenBank/DDBJ whole genome shotgun (WGS) entry which is preliminary data.</text>
</comment>
<protein>
    <recommendedName>
        <fullName evidence="7">60S ribosome subunit biogenesis protein NIP7</fullName>
    </recommendedName>
</protein>
<evidence type="ECO:0000313" key="9">
    <source>
        <dbReference type="EMBL" id="CDH57811.1"/>
    </source>
</evidence>
<dbReference type="GO" id="GO:1902626">
    <property type="term" value="P:assembly of large subunit precursor of preribosome"/>
    <property type="evidence" value="ECO:0007669"/>
    <property type="project" value="EnsemblFungi"/>
</dbReference>
<name>A0A068S972_9FUNG</name>
<dbReference type="VEuPathDB" id="FungiDB:LCOR_08710.1"/>
<dbReference type="GO" id="GO:0005737">
    <property type="term" value="C:cytoplasm"/>
    <property type="evidence" value="ECO:0007669"/>
    <property type="project" value="EnsemblFungi"/>
</dbReference>
<dbReference type="CDD" id="cd21146">
    <property type="entry name" value="Nip7_N_euk"/>
    <property type="match status" value="1"/>
</dbReference>
<keyword evidence="3 7" id="KW-0690">Ribosome biogenesis</keyword>
<dbReference type="Gene3D" id="3.10.450.220">
    <property type="match status" value="1"/>
</dbReference>
<evidence type="ECO:0000256" key="4">
    <source>
        <dbReference type="ARBA" id="ARBA00022884"/>
    </source>
</evidence>
<dbReference type="PANTHER" id="PTHR23415">
    <property type="entry name" value="CYCLIN-DEPENDENT KINASES REGULATORY SUBUNIT/60S RIBOSOME SUBUNIT BIOGENESIS PROTEIN NIP7"/>
    <property type="match status" value="1"/>
</dbReference>
<reference evidence="9" key="1">
    <citation type="submission" date="2013-08" db="EMBL/GenBank/DDBJ databases">
        <title>Gene expansion shapes genome architecture in the human pathogen Lichtheimia corymbifera: an evolutionary genomics analysis in the ancient terrestrial Mucorales (Mucoromycotina).</title>
        <authorList>
            <person name="Schwartze V.U."/>
            <person name="Winter S."/>
            <person name="Shelest E."/>
            <person name="Marcet-Houben M."/>
            <person name="Horn F."/>
            <person name="Wehner S."/>
            <person name="Hoffmann K."/>
            <person name="Riege K."/>
            <person name="Sammeth M."/>
            <person name="Nowrousian M."/>
            <person name="Valiante V."/>
            <person name="Linde J."/>
            <person name="Jacobsen I.D."/>
            <person name="Marz M."/>
            <person name="Brakhage A.A."/>
            <person name="Gabaldon T."/>
            <person name="Bocker S."/>
            <person name="Voigt K."/>
        </authorList>
    </citation>
    <scope>NUCLEOTIDE SEQUENCE [LARGE SCALE GENOMIC DNA]</scope>
    <source>
        <strain evidence="9">FSU 9682</strain>
    </source>
</reference>